<keyword evidence="4" id="KW-1185">Reference proteome</keyword>
<dbReference type="PANTHER" id="PTHR33306:SF27">
    <property type="entry name" value="OS06G0206900 PROTEIN"/>
    <property type="match status" value="1"/>
</dbReference>
<gene>
    <name evidence="3" type="ORF">PVAP13_4KG183800</name>
</gene>
<accession>A0A8T0TMK7</accession>
<dbReference type="Proteomes" id="UP000823388">
    <property type="component" value="Chromosome 4K"/>
</dbReference>
<keyword evidence="2" id="KW-0812">Transmembrane</keyword>
<proteinExistence type="predicted"/>
<comment type="caution">
    <text evidence="3">The sequence shown here is derived from an EMBL/GenBank/DDBJ whole genome shotgun (WGS) entry which is preliminary data.</text>
</comment>
<feature type="transmembrane region" description="Helical" evidence="2">
    <location>
        <begin position="136"/>
        <end position="160"/>
    </location>
</feature>
<feature type="transmembrane region" description="Helical" evidence="2">
    <location>
        <begin position="180"/>
        <end position="199"/>
    </location>
</feature>
<dbReference type="EMBL" id="CM029043">
    <property type="protein sequence ID" value="KAG2610243.1"/>
    <property type="molecule type" value="Genomic_DNA"/>
</dbReference>
<feature type="compositionally biased region" description="Low complexity" evidence="1">
    <location>
        <begin position="56"/>
        <end position="72"/>
    </location>
</feature>
<keyword evidence="2" id="KW-0472">Membrane</keyword>
<name>A0A8T0TMK7_PANVG</name>
<organism evidence="3 4">
    <name type="scientific">Panicum virgatum</name>
    <name type="common">Blackwell switchgrass</name>
    <dbReference type="NCBI Taxonomy" id="38727"/>
    <lineage>
        <taxon>Eukaryota</taxon>
        <taxon>Viridiplantae</taxon>
        <taxon>Streptophyta</taxon>
        <taxon>Embryophyta</taxon>
        <taxon>Tracheophyta</taxon>
        <taxon>Spermatophyta</taxon>
        <taxon>Magnoliopsida</taxon>
        <taxon>Liliopsida</taxon>
        <taxon>Poales</taxon>
        <taxon>Poaceae</taxon>
        <taxon>PACMAD clade</taxon>
        <taxon>Panicoideae</taxon>
        <taxon>Panicodae</taxon>
        <taxon>Paniceae</taxon>
        <taxon>Panicinae</taxon>
        <taxon>Panicum</taxon>
        <taxon>Panicum sect. Hiantes</taxon>
    </lineage>
</organism>
<protein>
    <submittedName>
        <fullName evidence="3">Uncharacterized protein</fullName>
    </submittedName>
</protein>
<evidence type="ECO:0000256" key="2">
    <source>
        <dbReference type="SAM" id="Phobius"/>
    </source>
</evidence>
<evidence type="ECO:0000256" key="1">
    <source>
        <dbReference type="SAM" id="MobiDB-lite"/>
    </source>
</evidence>
<evidence type="ECO:0000313" key="4">
    <source>
        <dbReference type="Proteomes" id="UP000823388"/>
    </source>
</evidence>
<keyword evidence="2" id="KW-1133">Transmembrane helix</keyword>
<feature type="transmembrane region" description="Helical" evidence="2">
    <location>
        <begin position="91"/>
        <end position="115"/>
    </location>
</feature>
<dbReference type="PANTHER" id="PTHR33306">
    <property type="entry name" value="EXPRESSED PROTEIN-RELATED-RELATED"/>
    <property type="match status" value="1"/>
</dbReference>
<dbReference type="AlphaFoldDB" id="A0A8T0TMK7"/>
<sequence>MSMGPGHLTQASKMPALRAMLPAALSNPSPHRRPLGRRYVSGHRWWHVSVAVKESPSSQLPSQAPAAATTRRTTSRRRTTSTTRRSSGGGVQASVCAFILFATVSLIAAATLYGWCESAVGGLLDRLRRLLILSPLLLVLAVQLWVAAGGGVMCVLAEMVAGDSRPQYGYGVGGAGSPPWGVALALMLVLFLVSYHSSFQERWFPLFGR</sequence>
<reference evidence="3" key="1">
    <citation type="submission" date="2020-05" db="EMBL/GenBank/DDBJ databases">
        <title>WGS assembly of Panicum virgatum.</title>
        <authorList>
            <person name="Lovell J.T."/>
            <person name="Jenkins J."/>
            <person name="Shu S."/>
            <person name="Juenger T.E."/>
            <person name="Schmutz J."/>
        </authorList>
    </citation>
    <scope>NUCLEOTIDE SEQUENCE</scope>
    <source>
        <strain evidence="3">AP13</strain>
    </source>
</reference>
<evidence type="ECO:0000313" key="3">
    <source>
        <dbReference type="EMBL" id="KAG2610243.1"/>
    </source>
</evidence>
<feature type="region of interest" description="Disordered" evidence="1">
    <location>
        <begin position="56"/>
        <end position="89"/>
    </location>
</feature>